<evidence type="ECO:0000256" key="6">
    <source>
        <dbReference type="ARBA" id="ARBA00022989"/>
    </source>
</evidence>
<evidence type="ECO:0000256" key="1">
    <source>
        <dbReference type="ARBA" id="ARBA00004323"/>
    </source>
</evidence>
<dbReference type="EC" id="2.8.2.-" evidence="11"/>
<keyword evidence="9 11" id="KW-0325">Glycoprotein</keyword>
<name>A0A8C0FMV0_BUBBB</name>
<reference evidence="12" key="2">
    <citation type="submission" date="2025-09" db="UniProtKB">
        <authorList>
            <consortium name="Ensembl"/>
        </authorList>
    </citation>
    <scope>IDENTIFICATION</scope>
</reference>
<dbReference type="PANTHER" id="PTHR12137:SF64">
    <property type="entry name" value="CARBOHYDRATE SULFOTRANSFERASE"/>
    <property type="match status" value="1"/>
</dbReference>
<proteinExistence type="inferred from homology"/>
<comment type="similarity">
    <text evidence="2 11">Belongs to the sulfotransferase 2 family.</text>
</comment>
<evidence type="ECO:0000256" key="11">
    <source>
        <dbReference type="RuleBase" id="RU364020"/>
    </source>
</evidence>
<evidence type="ECO:0000256" key="2">
    <source>
        <dbReference type="ARBA" id="ARBA00006339"/>
    </source>
</evidence>
<organism evidence="12 13">
    <name type="scientific">Bubo bubo</name>
    <name type="common">Eurasian eagle-owl</name>
    <name type="synonym">Strix bubo</name>
    <dbReference type="NCBI Taxonomy" id="30461"/>
    <lineage>
        <taxon>Eukaryota</taxon>
        <taxon>Metazoa</taxon>
        <taxon>Chordata</taxon>
        <taxon>Craniata</taxon>
        <taxon>Vertebrata</taxon>
        <taxon>Euteleostomi</taxon>
        <taxon>Archelosauria</taxon>
        <taxon>Archosauria</taxon>
        <taxon>Dinosauria</taxon>
        <taxon>Saurischia</taxon>
        <taxon>Theropoda</taxon>
        <taxon>Coelurosauria</taxon>
        <taxon>Aves</taxon>
        <taxon>Neognathae</taxon>
        <taxon>Neoaves</taxon>
        <taxon>Telluraves</taxon>
        <taxon>Strigiformes</taxon>
        <taxon>Strigidae</taxon>
        <taxon>Bubo</taxon>
    </lineage>
</organism>
<dbReference type="Ensembl" id="ENSBOBT00000022238.1">
    <property type="protein sequence ID" value="ENSBOBP00000021748.1"/>
    <property type="gene ID" value="ENSBOBG00000013184.1"/>
</dbReference>
<dbReference type="InterPro" id="IPR018011">
    <property type="entry name" value="Carb_sulfotrans_8-10"/>
</dbReference>
<protein>
    <recommendedName>
        <fullName evidence="11">Carbohydrate sulfotransferase</fullName>
        <ecNumber evidence="11">2.8.2.-</ecNumber>
    </recommendedName>
</protein>
<reference evidence="12" key="1">
    <citation type="submission" date="2025-08" db="UniProtKB">
        <authorList>
            <consortium name="Ensembl"/>
        </authorList>
    </citation>
    <scope>IDENTIFICATION</scope>
</reference>
<keyword evidence="6" id="KW-1133">Transmembrane helix</keyword>
<dbReference type="GO" id="GO:0008146">
    <property type="term" value="F:sulfotransferase activity"/>
    <property type="evidence" value="ECO:0007669"/>
    <property type="project" value="InterPro"/>
</dbReference>
<evidence type="ECO:0000256" key="7">
    <source>
        <dbReference type="ARBA" id="ARBA00023034"/>
    </source>
</evidence>
<evidence type="ECO:0000256" key="10">
    <source>
        <dbReference type="ARBA" id="ARBA00023277"/>
    </source>
</evidence>
<keyword evidence="8" id="KW-0472">Membrane</keyword>
<evidence type="ECO:0000256" key="3">
    <source>
        <dbReference type="ARBA" id="ARBA00022679"/>
    </source>
</evidence>
<accession>A0A8C0FMV0</accession>
<evidence type="ECO:0000313" key="13">
    <source>
        <dbReference type="Proteomes" id="UP000694567"/>
    </source>
</evidence>
<dbReference type="GO" id="GO:0016051">
    <property type="term" value="P:carbohydrate biosynthetic process"/>
    <property type="evidence" value="ECO:0007669"/>
    <property type="project" value="InterPro"/>
</dbReference>
<dbReference type="GO" id="GO:0050655">
    <property type="term" value="P:dermatan sulfate proteoglycan metabolic process"/>
    <property type="evidence" value="ECO:0007669"/>
    <property type="project" value="TreeGrafter"/>
</dbReference>
<dbReference type="GO" id="GO:0000139">
    <property type="term" value="C:Golgi membrane"/>
    <property type="evidence" value="ECO:0007669"/>
    <property type="project" value="UniProtKB-SubCell"/>
</dbReference>
<keyword evidence="3 11" id="KW-0808">Transferase</keyword>
<dbReference type="Pfam" id="PF03567">
    <property type="entry name" value="Sulfotransfer_2"/>
    <property type="match status" value="1"/>
</dbReference>
<evidence type="ECO:0000256" key="4">
    <source>
        <dbReference type="ARBA" id="ARBA00022692"/>
    </source>
</evidence>
<dbReference type="InterPro" id="IPR005331">
    <property type="entry name" value="Sulfotransferase"/>
</dbReference>
<evidence type="ECO:0000313" key="12">
    <source>
        <dbReference type="Ensembl" id="ENSBOBP00000021748.1"/>
    </source>
</evidence>
<keyword evidence="7 11" id="KW-0333">Golgi apparatus</keyword>
<dbReference type="AlphaFoldDB" id="A0A8C0FMV0"/>
<dbReference type="PANTHER" id="PTHR12137">
    <property type="entry name" value="CARBOHYDRATE SULFOTRANSFERASE"/>
    <property type="match status" value="1"/>
</dbReference>
<keyword evidence="5 11" id="KW-0735">Signal-anchor</keyword>
<evidence type="ECO:0000256" key="9">
    <source>
        <dbReference type="ARBA" id="ARBA00023180"/>
    </source>
</evidence>
<keyword evidence="13" id="KW-1185">Reference proteome</keyword>
<keyword evidence="4" id="KW-0812">Transmembrane</keyword>
<comment type="subcellular location">
    <subcellularLocation>
        <location evidence="1 11">Golgi apparatus membrane</location>
        <topology evidence="1 11">Single-pass type II membrane protein</topology>
    </subcellularLocation>
</comment>
<dbReference type="Proteomes" id="UP000694567">
    <property type="component" value="Unplaced"/>
</dbReference>
<keyword evidence="10 11" id="KW-0119">Carbohydrate metabolism</keyword>
<evidence type="ECO:0000256" key="8">
    <source>
        <dbReference type="ARBA" id="ARBA00023136"/>
    </source>
</evidence>
<sequence length="244" mass="27316">MFRGTGTHFLAKPSSLSDRAVSPLLPTFFVHAISFPHWNSCKSLPQHPSCAGVLSQSRGPLWAFLTPIFKWCFPGDLSPKGEEGFTLTVDTFLHVQQLRKKRLRAFCSQSGKVATLLRSQELRSRLLSSLRVSTKLDLLYCQVPSTGAEEWQQLLETLEEKGNVTPAVPLPYSWRHTPKTQLGEFNLTEIETMLGSYTKVLFVRDPFQRLIAASETRIGQSGPGTSHATWTASLPPCLSSWWVQ</sequence>
<evidence type="ECO:0000256" key="5">
    <source>
        <dbReference type="ARBA" id="ARBA00022968"/>
    </source>
</evidence>